<dbReference type="PANTHER" id="PTHR19139">
    <property type="entry name" value="AQUAPORIN TRANSPORTER"/>
    <property type="match status" value="1"/>
</dbReference>
<dbReference type="SUPFAM" id="SSF81338">
    <property type="entry name" value="Aquaporin-like"/>
    <property type="match status" value="1"/>
</dbReference>
<feature type="compositionally biased region" description="Low complexity" evidence="7">
    <location>
        <begin position="303"/>
        <end position="317"/>
    </location>
</feature>
<dbReference type="InterPro" id="IPR034294">
    <property type="entry name" value="Aquaporin_transptr"/>
</dbReference>
<feature type="transmembrane region" description="Helical" evidence="8">
    <location>
        <begin position="241"/>
        <end position="264"/>
    </location>
</feature>
<sequence>MSTPAPVPHDFLLPRGPETARPGLLPRLGAEAFGTLFIVVAGLGVPLFTIPDSSPVPAALAAGLAVTAAMLAFGHVSGGHFNPAITAGHLVAGRIRAGAAAAYVGAQLVGGLAGASALFGILRTLPGIADSRTAFDTVTAGFGEHSIIQAPLAAVLLLEMLGAAIVVAVFLGAPGRETGFGVDGGPAGQSGRDSRDRGSRSAAPVAVGLTFAVLLQLGQSVGNLPFNPARAVASAVFSSGWAVGQLWVFLAAPLLGAATAGLVFRSFGAPAHAGAAAQAAGESGEAGEAGGTGGTAESAATVETNKTGQGAETAAGAAVGGQGAHAGRGTHGSGPSEAQPSEAQEFFEGKRG</sequence>
<evidence type="ECO:0000256" key="7">
    <source>
        <dbReference type="SAM" id="MobiDB-lite"/>
    </source>
</evidence>
<keyword evidence="6" id="KW-0813">Transport</keyword>
<evidence type="ECO:0000256" key="2">
    <source>
        <dbReference type="ARBA" id="ARBA00006175"/>
    </source>
</evidence>
<comment type="subcellular location">
    <subcellularLocation>
        <location evidence="1">Membrane</location>
        <topology evidence="1">Multi-pass membrane protein</topology>
    </subcellularLocation>
</comment>
<gene>
    <name evidence="9" type="ORF">WHH00_06920</name>
</gene>
<keyword evidence="10" id="KW-1185">Reference proteome</keyword>
<evidence type="ECO:0000256" key="8">
    <source>
        <dbReference type="SAM" id="Phobius"/>
    </source>
</evidence>
<feature type="transmembrane region" description="Helical" evidence="8">
    <location>
        <begin position="97"/>
        <end position="122"/>
    </location>
</feature>
<feature type="region of interest" description="Disordered" evidence="7">
    <location>
        <begin position="303"/>
        <end position="352"/>
    </location>
</feature>
<dbReference type="PANTHER" id="PTHR19139:SF199">
    <property type="entry name" value="MIP17260P"/>
    <property type="match status" value="1"/>
</dbReference>
<feature type="compositionally biased region" description="Gly residues" evidence="7">
    <location>
        <begin position="318"/>
        <end position="332"/>
    </location>
</feature>
<dbReference type="Gene3D" id="1.20.1080.10">
    <property type="entry name" value="Glycerol uptake facilitator protein"/>
    <property type="match status" value="1"/>
</dbReference>
<feature type="region of interest" description="Disordered" evidence="7">
    <location>
        <begin position="279"/>
        <end position="298"/>
    </location>
</feature>
<evidence type="ECO:0000313" key="10">
    <source>
        <dbReference type="Proteomes" id="UP001623384"/>
    </source>
</evidence>
<dbReference type="PRINTS" id="PR00783">
    <property type="entry name" value="MINTRINSICP"/>
</dbReference>
<keyword evidence="5 8" id="KW-0472">Membrane</keyword>
<keyword evidence="3 6" id="KW-0812">Transmembrane</keyword>
<evidence type="ECO:0000256" key="4">
    <source>
        <dbReference type="ARBA" id="ARBA00022989"/>
    </source>
</evidence>
<feature type="transmembrane region" description="Helical" evidence="8">
    <location>
        <begin position="147"/>
        <end position="171"/>
    </location>
</feature>
<reference evidence="9 10" key="1">
    <citation type="submission" date="2024-03" db="EMBL/GenBank/DDBJ databases">
        <title>Rhodococcus navarretei sp. nov. and Pseudarthrobacter quantumdoti sp. nov., two new species with the ability to biosynthesize Quantum Dots isolated from soil samples at Union Glacier, Antarctica.</title>
        <authorList>
            <person name="Vargas M."/>
        </authorList>
    </citation>
    <scope>NUCLEOTIDE SEQUENCE [LARGE SCALE GENOMIC DNA]</scope>
    <source>
        <strain evidence="9 10">RC-2-3</strain>
    </source>
</reference>
<keyword evidence="4 8" id="KW-1133">Transmembrane helix</keyword>
<protein>
    <submittedName>
        <fullName evidence="9">Aquaporin</fullName>
    </submittedName>
</protein>
<dbReference type="InterPro" id="IPR023271">
    <property type="entry name" value="Aquaporin-like"/>
</dbReference>
<proteinExistence type="inferred from homology"/>
<dbReference type="RefSeq" id="WP_406637611.1">
    <property type="nucleotide sequence ID" value="NZ_CP148033.1"/>
</dbReference>
<evidence type="ECO:0000256" key="1">
    <source>
        <dbReference type="ARBA" id="ARBA00004141"/>
    </source>
</evidence>
<evidence type="ECO:0000256" key="5">
    <source>
        <dbReference type="ARBA" id="ARBA00023136"/>
    </source>
</evidence>
<evidence type="ECO:0000256" key="3">
    <source>
        <dbReference type="ARBA" id="ARBA00022692"/>
    </source>
</evidence>
<feature type="transmembrane region" description="Helical" evidence="8">
    <location>
        <begin position="28"/>
        <end position="50"/>
    </location>
</feature>
<dbReference type="Pfam" id="PF00230">
    <property type="entry name" value="MIP"/>
    <property type="match status" value="2"/>
</dbReference>
<dbReference type="EMBL" id="CP148033">
    <property type="protein sequence ID" value="WXK94530.1"/>
    <property type="molecule type" value="Genomic_DNA"/>
</dbReference>
<evidence type="ECO:0000313" key="9">
    <source>
        <dbReference type="EMBL" id="WXK94530.1"/>
    </source>
</evidence>
<feature type="transmembrane region" description="Helical" evidence="8">
    <location>
        <begin position="202"/>
        <end position="221"/>
    </location>
</feature>
<accession>A0ABZ2R7Y1</accession>
<dbReference type="Proteomes" id="UP001623384">
    <property type="component" value="Chromosome"/>
</dbReference>
<comment type="similarity">
    <text evidence="2 6">Belongs to the MIP/aquaporin (TC 1.A.8) family.</text>
</comment>
<dbReference type="InterPro" id="IPR000425">
    <property type="entry name" value="MIP"/>
</dbReference>
<name>A0ABZ2R7Y1_9MICC</name>
<evidence type="ECO:0000256" key="6">
    <source>
        <dbReference type="RuleBase" id="RU000477"/>
    </source>
</evidence>
<feature type="transmembrane region" description="Helical" evidence="8">
    <location>
        <begin position="56"/>
        <end position="76"/>
    </location>
</feature>
<organism evidence="9 10">
    <name type="scientific">Pseudarthrobacter quantipunctorum</name>
    <dbReference type="NCBI Taxonomy" id="3128980"/>
    <lineage>
        <taxon>Bacteria</taxon>
        <taxon>Bacillati</taxon>
        <taxon>Actinomycetota</taxon>
        <taxon>Actinomycetes</taxon>
        <taxon>Micrococcales</taxon>
        <taxon>Micrococcaceae</taxon>
        <taxon>Pseudarthrobacter</taxon>
    </lineage>
</organism>